<evidence type="ECO:0000313" key="3">
    <source>
        <dbReference type="EMBL" id="TLD79447.1"/>
    </source>
</evidence>
<keyword evidence="4" id="KW-1185">Reference proteome</keyword>
<dbReference type="Pfam" id="PF13380">
    <property type="entry name" value="CoA_binding_2"/>
    <property type="match status" value="1"/>
</dbReference>
<reference evidence="5" key="3">
    <citation type="submission" date="2015-11" db="EMBL/GenBank/DDBJ databases">
        <authorList>
            <person name="Anvar S.Y."/>
        </authorList>
    </citation>
    <scope>NUCLEOTIDE SEQUENCE [LARGE SCALE GENOMIC DNA]</scope>
</reference>
<reference evidence="2" key="2">
    <citation type="submission" date="2015-11" db="EMBL/GenBank/DDBJ databases">
        <authorList>
            <person name="Zhang Y."/>
            <person name="Guo Z."/>
        </authorList>
    </citation>
    <scope>NUCLEOTIDE SEQUENCE</scope>
    <source>
        <strain evidence="2">1</strain>
    </source>
</reference>
<dbReference type="GeneID" id="78150858"/>
<dbReference type="Proteomes" id="UP000029925">
    <property type="component" value="Unassembled WGS sequence"/>
</dbReference>
<dbReference type="Gene3D" id="3.40.50.720">
    <property type="entry name" value="NAD(P)-binding Rossmann-like Domain"/>
    <property type="match status" value="1"/>
</dbReference>
<dbReference type="PANTHER" id="PTHR33303">
    <property type="entry name" value="CYTOPLASMIC PROTEIN-RELATED"/>
    <property type="match status" value="1"/>
</dbReference>
<dbReference type="EMBL" id="JRPF02000001">
    <property type="protein sequence ID" value="TLD79447.1"/>
    <property type="molecule type" value="Genomic_DNA"/>
</dbReference>
<dbReference type="EMBL" id="LN907858">
    <property type="protein sequence ID" value="CUU39452.1"/>
    <property type="molecule type" value="Genomic_DNA"/>
</dbReference>
<dbReference type="SUPFAM" id="SSF51735">
    <property type="entry name" value="NAD(P)-binding Rossmann-fold domains"/>
    <property type="match status" value="1"/>
</dbReference>
<protein>
    <submittedName>
        <fullName evidence="2">CoA-binding domain protein</fullName>
    </submittedName>
    <submittedName>
        <fullName evidence="3">CoA-binding protein</fullName>
    </submittedName>
</protein>
<dbReference type="PANTHER" id="PTHR33303:SF2">
    <property type="entry name" value="COA-BINDING DOMAIN-CONTAINING PROTEIN"/>
    <property type="match status" value="1"/>
</dbReference>
<dbReference type="OrthoDB" id="9804695at2"/>
<evidence type="ECO:0000259" key="1">
    <source>
        <dbReference type="SMART" id="SM00881"/>
    </source>
</evidence>
<dbReference type="PATRIC" id="fig|76936.10.peg.553"/>
<dbReference type="STRING" id="76936.BN2458_PEG0566"/>
<evidence type="ECO:0000313" key="4">
    <source>
        <dbReference type="Proteomes" id="UP000029925"/>
    </source>
</evidence>
<dbReference type="SMART" id="SM00881">
    <property type="entry name" value="CoA_binding"/>
    <property type="match status" value="1"/>
</dbReference>
<dbReference type="InterPro" id="IPR036291">
    <property type="entry name" value="NAD(P)-bd_dom_sf"/>
</dbReference>
<organism evidence="2 5">
    <name type="scientific">Helicobacter typhlonius</name>
    <dbReference type="NCBI Taxonomy" id="76936"/>
    <lineage>
        <taxon>Bacteria</taxon>
        <taxon>Pseudomonadati</taxon>
        <taxon>Campylobacterota</taxon>
        <taxon>Epsilonproteobacteria</taxon>
        <taxon>Campylobacterales</taxon>
        <taxon>Helicobacteraceae</taxon>
        <taxon>Helicobacter</taxon>
    </lineage>
</organism>
<dbReference type="KEGG" id="hty:BN2458_PEG0566"/>
<proteinExistence type="predicted"/>
<reference evidence="3 4" key="1">
    <citation type="journal article" date="2014" name="Genome Announc.">
        <title>Draft genome sequences of eight enterohepatic helicobacter species isolated from both laboratory and wild rodents.</title>
        <authorList>
            <person name="Sheh A."/>
            <person name="Shen Z."/>
            <person name="Fox J.G."/>
        </authorList>
    </citation>
    <scope>NUCLEOTIDE SEQUENCE [LARGE SCALE GENOMIC DNA]</scope>
    <source>
        <strain evidence="3 4">MIT 98-6810</strain>
    </source>
</reference>
<dbReference type="InterPro" id="IPR003781">
    <property type="entry name" value="CoA-bd"/>
</dbReference>
<name>A0A099UF95_9HELI</name>
<dbReference type="Proteomes" id="UP000064525">
    <property type="component" value="Chromosome I"/>
</dbReference>
<gene>
    <name evidence="2" type="ORF">BN2458_PEG0566</name>
    <name evidence="3" type="ORF">LS75_000450</name>
</gene>
<evidence type="ECO:0000313" key="5">
    <source>
        <dbReference type="Proteomes" id="UP000064525"/>
    </source>
</evidence>
<sequence length="157" mass="17795">MSQHLNDEAKYKILCNAKTIVIVGLSPNEYKPSYEVAQYLIENGYNIIPIYPRGGEILGCKVYTSLPQALQSLAHDNQKCDIINIFRKSEALPVVLDEVCALKHNNAYDTIFSSSLCVWVQLGLTSQEARQKAQECNILYEEDSCIKLEHQRLFALK</sequence>
<dbReference type="RefSeq" id="WP_034328004.1">
    <property type="nucleotide sequence ID" value="NZ_CAJTQN010000005.1"/>
</dbReference>
<accession>A0A099UF95</accession>
<feature type="domain" description="CoA-binding" evidence="1">
    <location>
        <begin position="14"/>
        <end position="105"/>
    </location>
</feature>
<dbReference type="AlphaFoldDB" id="A0A099UF95"/>
<evidence type="ECO:0000313" key="2">
    <source>
        <dbReference type="EMBL" id="CUU39452.1"/>
    </source>
</evidence>